<evidence type="ECO:0000313" key="1">
    <source>
        <dbReference type="EMBL" id="RKP44490.1"/>
    </source>
</evidence>
<dbReference type="OrthoDB" id="2657915at2"/>
<dbReference type="EMBL" id="RBZM01000018">
    <property type="protein sequence ID" value="RKP44490.1"/>
    <property type="molecule type" value="Genomic_DNA"/>
</dbReference>
<sequence length="367" mass="40471">MFKKRLSFTIVAIILTVALVLSGCTKNKSPKDALQSSMTKSAEMKSYKFKGSMKIDDLNVSEDALAEDGAASAIKMLKSADLSWTGTYKADPMMLELNLKLALQGDLAVTFNIPVIMTEEKVWVKIPNIPILPIPEDIVGKFLELDLKKLAEDAGQELPNMDVSKSQKFGNDLMGIIFKNIEEDKYLSEIKVKDAGLPADVDVKNVVQFHIDQSQLESFVNTVIDKIAPQVIELLQNNEEYRKLLNVKPEDLEEAKKQLADVKDGDVANGLADMKKELKKLDVKANIGIDKKEFPVYTDAKIQADIESADLTGGITFHLVSQMSNINEDVKFDIGKPKAEEIVTMDKLQEQLGGMFGGGLDGIDSSL</sequence>
<comment type="caution">
    <text evidence="1">The sequence shown here is derived from an EMBL/GenBank/DDBJ whole genome shotgun (WGS) entry which is preliminary data.</text>
</comment>
<reference evidence="1 2" key="1">
    <citation type="submission" date="2018-10" db="EMBL/GenBank/DDBJ databases">
        <title>Cohnella sp. M2MS4P-1, whole genome shotgun sequence.</title>
        <authorList>
            <person name="Tuo L."/>
        </authorList>
    </citation>
    <scope>NUCLEOTIDE SEQUENCE [LARGE SCALE GENOMIC DNA]</scope>
    <source>
        <strain evidence="1 2">M2MS4P-1</strain>
    </source>
</reference>
<proteinExistence type="predicted"/>
<dbReference type="RefSeq" id="WP_120980069.1">
    <property type="nucleotide sequence ID" value="NZ_RBZM01000018.1"/>
</dbReference>
<keyword evidence="2" id="KW-1185">Reference proteome</keyword>
<accession>A0A494X2D1</accession>
<evidence type="ECO:0000313" key="2">
    <source>
        <dbReference type="Proteomes" id="UP000282076"/>
    </source>
</evidence>
<dbReference type="PROSITE" id="PS51257">
    <property type="entry name" value="PROKAR_LIPOPROTEIN"/>
    <property type="match status" value="1"/>
</dbReference>
<organism evidence="1 2">
    <name type="scientific">Cohnella endophytica</name>
    <dbReference type="NCBI Taxonomy" id="2419778"/>
    <lineage>
        <taxon>Bacteria</taxon>
        <taxon>Bacillati</taxon>
        <taxon>Bacillota</taxon>
        <taxon>Bacilli</taxon>
        <taxon>Bacillales</taxon>
        <taxon>Paenibacillaceae</taxon>
        <taxon>Cohnella</taxon>
    </lineage>
</organism>
<protein>
    <recommendedName>
        <fullName evidence="3">Lipoprotein</fullName>
    </recommendedName>
</protein>
<dbReference type="AlphaFoldDB" id="A0A494X2D1"/>
<evidence type="ECO:0008006" key="3">
    <source>
        <dbReference type="Google" id="ProtNLM"/>
    </source>
</evidence>
<dbReference type="Proteomes" id="UP000282076">
    <property type="component" value="Unassembled WGS sequence"/>
</dbReference>
<name>A0A494X2D1_9BACL</name>
<gene>
    <name evidence="1" type="ORF">D7Z26_26635</name>
</gene>